<feature type="signal peptide" evidence="1">
    <location>
        <begin position="1"/>
        <end position="23"/>
    </location>
</feature>
<evidence type="ECO:0000256" key="1">
    <source>
        <dbReference type="SAM" id="SignalP"/>
    </source>
</evidence>
<keyword evidence="2" id="KW-1185">Reference proteome</keyword>
<dbReference type="Pfam" id="PF15868">
    <property type="entry name" value="MBF2"/>
    <property type="match status" value="1"/>
</dbReference>
<accession>A0A1W4XBM8</accession>
<dbReference type="PANTHER" id="PTHR37685:SF1">
    <property type="entry name" value="GEO11136P1-RELATED"/>
    <property type="match status" value="1"/>
</dbReference>
<sequence length="132" mass="14654">MIFNAGVVFTALLLILEYGEVRAAPAIENRDTHNIYECENPAKSKMLLFSHIVNEPAKFLQFIQKTVYYPETTSTNSKRISCLIVTDISTDGSSGFPSVVGGGVGSFFAELLIRSQFNKGLYYRVDIYGDVL</sequence>
<keyword evidence="1" id="KW-0732">Signal</keyword>
<dbReference type="RefSeq" id="XP_018329828.1">
    <property type="nucleotide sequence ID" value="XM_018474326.2"/>
</dbReference>
<organism evidence="2 3">
    <name type="scientific">Agrilus planipennis</name>
    <name type="common">Emerald ash borer</name>
    <name type="synonym">Agrilus marcopoli</name>
    <dbReference type="NCBI Taxonomy" id="224129"/>
    <lineage>
        <taxon>Eukaryota</taxon>
        <taxon>Metazoa</taxon>
        <taxon>Ecdysozoa</taxon>
        <taxon>Arthropoda</taxon>
        <taxon>Hexapoda</taxon>
        <taxon>Insecta</taxon>
        <taxon>Pterygota</taxon>
        <taxon>Neoptera</taxon>
        <taxon>Endopterygota</taxon>
        <taxon>Coleoptera</taxon>
        <taxon>Polyphaga</taxon>
        <taxon>Elateriformia</taxon>
        <taxon>Buprestoidea</taxon>
        <taxon>Buprestidae</taxon>
        <taxon>Agrilinae</taxon>
        <taxon>Agrilus</taxon>
    </lineage>
</organism>
<dbReference type="GeneID" id="108740121"/>
<dbReference type="InParanoid" id="A0A1W4XBM8"/>
<dbReference type="KEGG" id="apln:108740121"/>
<dbReference type="PANTHER" id="PTHR37685">
    <property type="entry name" value="GEO11136P1-RELATED"/>
    <property type="match status" value="1"/>
</dbReference>
<feature type="chain" id="PRO_5010712647" evidence="1">
    <location>
        <begin position="24"/>
        <end position="132"/>
    </location>
</feature>
<dbReference type="InterPro" id="IPR031734">
    <property type="entry name" value="MBF2"/>
</dbReference>
<evidence type="ECO:0000313" key="2">
    <source>
        <dbReference type="Proteomes" id="UP000192223"/>
    </source>
</evidence>
<dbReference type="Proteomes" id="UP000192223">
    <property type="component" value="Unplaced"/>
</dbReference>
<protein>
    <submittedName>
        <fullName evidence="3">Uncharacterized protein LOC108740121</fullName>
    </submittedName>
</protein>
<reference evidence="3" key="1">
    <citation type="submission" date="2025-08" db="UniProtKB">
        <authorList>
            <consortium name="RefSeq"/>
        </authorList>
    </citation>
    <scope>IDENTIFICATION</scope>
    <source>
        <tissue evidence="3">Entire body</tissue>
    </source>
</reference>
<evidence type="ECO:0000313" key="3">
    <source>
        <dbReference type="RefSeq" id="XP_018329828.1"/>
    </source>
</evidence>
<proteinExistence type="predicted"/>
<name>A0A1W4XBM8_AGRPL</name>
<dbReference type="AlphaFoldDB" id="A0A1W4XBM8"/>
<gene>
    <name evidence="3" type="primary">LOC108740121</name>
</gene>
<dbReference type="OrthoDB" id="6739458at2759"/>